<keyword evidence="2" id="KW-1185">Reference proteome</keyword>
<evidence type="ECO:0000313" key="1">
    <source>
        <dbReference type="EMBL" id="KAF8790477.1"/>
    </source>
</evidence>
<protein>
    <recommendedName>
        <fullName evidence="3">Capsid protein</fullName>
    </recommendedName>
</protein>
<evidence type="ECO:0008006" key="3">
    <source>
        <dbReference type="Google" id="ProtNLM"/>
    </source>
</evidence>
<dbReference type="AlphaFoldDB" id="A0A8T0FGP7"/>
<proteinExistence type="predicted"/>
<evidence type="ECO:0000313" key="2">
    <source>
        <dbReference type="Proteomes" id="UP000807504"/>
    </source>
</evidence>
<dbReference type="Proteomes" id="UP000807504">
    <property type="component" value="Unassembled WGS sequence"/>
</dbReference>
<name>A0A8T0FGP7_ARGBR</name>
<gene>
    <name evidence="1" type="ORF">HNY73_005495</name>
</gene>
<reference evidence="1" key="2">
    <citation type="submission" date="2020-06" db="EMBL/GenBank/DDBJ databases">
        <authorList>
            <person name="Sheffer M."/>
        </authorList>
    </citation>
    <scope>NUCLEOTIDE SEQUENCE</scope>
</reference>
<dbReference type="EMBL" id="JABXBU010000011">
    <property type="protein sequence ID" value="KAF8790477.1"/>
    <property type="molecule type" value="Genomic_DNA"/>
</dbReference>
<sequence>MVIRRRYRSRPGKYRSLNRRRTRWTSYYNFKKKIRRKRMIKRRRKTCCNVVTLYATLNDKTTTTAWDTMPRSEKDGWKWESLPTALEAHCSNVMTQNLFNTYKYKMLKKMVVSFRQIARAYDVIQNYSIVGDTTKKATPTAKMSTQATTLMASRDLSFYAEKGTRNLDLKGTTRNFRNQKTGKHFTYTWYPGCREAISRTYNEMVNSKLLNSPFANDTTIGYGLDKAPTQAYAKQVEFAQTFTTKFEITVKTYWSMWTLLKKPVKAGVTFENLSINDNEFYGPFGIMSPYPGVKAAEIRKVYVDADDLILKMIDVENIEYRIGEFTINRK</sequence>
<organism evidence="1 2">
    <name type="scientific">Argiope bruennichi</name>
    <name type="common">Wasp spider</name>
    <name type="synonym">Aranea bruennichi</name>
    <dbReference type="NCBI Taxonomy" id="94029"/>
    <lineage>
        <taxon>Eukaryota</taxon>
        <taxon>Metazoa</taxon>
        <taxon>Ecdysozoa</taxon>
        <taxon>Arthropoda</taxon>
        <taxon>Chelicerata</taxon>
        <taxon>Arachnida</taxon>
        <taxon>Araneae</taxon>
        <taxon>Araneomorphae</taxon>
        <taxon>Entelegynae</taxon>
        <taxon>Araneoidea</taxon>
        <taxon>Araneidae</taxon>
        <taxon>Argiope</taxon>
    </lineage>
</organism>
<comment type="caution">
    <text evidence="1">The sequence shown here is derived from an EMBL/GenBank/DDBJ whole genome shotgun (WGS) entry which is preliminary data.</text>
</comment>
<accession>A0A8T0FGP7</accession>
<reference evidence="1" key="1">
    <citation type="journal article" date="2020" name="bioRxiv">
        <title>Chromosome-level reference genome of the European wasp spider Argiope bruennichi: a resource for studies on range expansion and evolutionary adaptation.</title>
        <authorList>
            <person name="Sheffer M.M."/>
            <person name="Hoppe A."/>
            <person name="Krehenwinkel H."/>
            <person name="Uhl G."/>
            <person name="Kuss A.W."/>
            <person name="Jensen L."/>
            <person name="Jensen C."/>
            <person name="Gillespie R.G."/>
            <person name="Hoff K.J."/>
            <person name="Prost S."/>
        </authorList>
    </citation>
    <scope>NUCLEOTIDE SEQUENCE</scope>
</reference>